<reference evidence="2" key="1">
    <citation type="submission" date="2018-06" db="EMBL/GenBank/DDBJ databases">
        <authorList>
            <person name="Zhirakovskaya E."/>
        </authorList>
    </citation>
    <scope>NUCLEOTIDE SEQUENCE</scope>
</reference>
<protein>
    <submittedName>
        <fullName evidence="2">Uncharacterized protein</fullName>
    </submittedName>
</protein>
<dbReference type="AlphaFoldDB" id="A0A3B1C0F7"/>
<gene>
    <name evidence="2" type="ORF">MNBD_NITROSPINAE01-291</name>
</gene>
<feature type="region of interest" description="Disordered" evidence="1">
    <location>
        <begin position="264"/>
        <end position="283"/>
    </location>
</feature>
<accession>A0A3B1C0F7</accession>
<name>A0A3B1C0F7_9ZZZZ</name>
<sequence>MKCPHCSYVSFEYLDTCRKCSKDLTAHKSKFGIDFIEPIAIGVLAHISQADVMESTSITEVDVATATAFDTDDFSVGGDTSDTETAEVGGISLDEIEIDSAPPPIPEEPEPVVEEEAPEISLDITEFEVEEASDEEAEEISLDFGDQEEADKEEIAPQEEISLDADDSLSFDEPEETVTIEEESLDLGALEDGALETIEGPIDPPTENEAILDSSLEATSSDFSLGLGEDFETDTELNLDTLDDDMALDVSLEDDTSADILFAEEELDDKPEIQTPDLEPAEDMDIDLDDALDIDLDDLELGGEKSDNDETITEALDDTSLDLQIGDDDLDLDMDIELDMEQK</sequence>
<dbReference type="EMBL" id="UOGC01000102">
    <property type="protein sequence ID" value="VAX20241.1"/>
    <property type="molecule type" value="Genomic_DNA"/>
</dbReference>
<feature type="compositionally biased region" description="Acidic residues" evidence="1">
    <location>
        <begin position="161"/>
        <end position="180"/>
    </location>
</feature>
<proteinExistence type="predicted"/>
<feature type="compositionally biased region" description="Acidic residues" evidence="1">
    <location>
        <begin position="130"/>
        <end position="152"/>
    </location>
</feature>
<evidence type="ECO:0000256" key="1">
    <source>
        <dbReference type="SAM" id="MobiDB-lite"/>
    </source>
</evidence>
<evidence type="ECO:0000313" key="2">
    <source>
        <dbReference type="EMBL" id="VAX20241.1"/>
    </source>
</evidence>
<organism evidence="2">
    <name type="scientific">hydrothermal vent metagenome</name>
    <dbReference type="NCBI Taxonomy" id="652676"/>
    <lineage>
        <taxon>unclassified sequences</taxon>
        <taxon>metagenomes</taxon>
        <taxon>ecological metagenomes</taxon>
    </lineage>
</organism>
<feature type="region of interest" description="Disordered" evidence="1">
    <location>
        <begin position="130"/>
        <end position="180"/>
    </location>
</feature>